<evidence type="ECO:0000313" key="2">
    <source>
        <dbReference type="EMBL" id="MEA9437653.1"/>
    </source>
</evidence>
<evidence type="ECO:0000313" key="4">
    <source>
        <dbReference type="Proteomes" id="UP001304847"/>
    </source>
</evidence>
<dbReference type="EMBL" id="BPNI01000106">
    <property type="protein sequence ID" value="GJA42867.1"/>
    <property type="molecule type" value="Genomic_DNA"/>
</dbReference>
<keyword evidence="4" id="KW-1185">Reference proteome</keyword>
<accession>A0AAV4YSU3</accession>
<sequence>MTTYHHQCSRCYCTVTIYEGNQGGDGTVYLDDMLCDACRKRAEEEQHYNDLMLDDDD</sequence>
<protein>
    <submittedName>
        <fullName evidence="1">Uncharacterized protein</fullName>
    </submittedName>
</protein>
<reference evidence="2 4" key="2">
    <citation type="submission" date="2023-12" db="EMBL/GenBank/DDBJ databases">
        <title>Characterization of antibiotic resistance in Aeromonas spp. in hospital effluent.</title>
        <authorList>
            <person name="Negoseki B.R.S."/>
            <person name="Krul D."/>
            <person name="Siqueira A.C."/>
            <person name="Almeida M."/>
            <person name="Mesa D."/>
            <person name="Conte D."/>
            <person name="Dalla-Costa L.M."/>
        </authorList>
    </citation>
    <scope>NUCLEOTIDE SEQUENCE [LARGE SCALE GENOMIC DNA]</scope>
    <source>
        <strain evidence="2 4">36v</strain>
    </source>
</reference>
<evidence type="ECO:0000313" key="3">
    <source>
        <dbReference type="Proteomes" id="UP000886939"/>
    </source>
</evidence>
<reference evidence="1" key="1">
    <citation type="submission" date="2021-07" db="EMBL/GenBank/DDBJ databases">
        <title>Draft genome sequence of carbapenem-resistant Aeromonas spp. in Japan.</title>
        <authorList>
            <person name="Maehana S."/>
            <person name="Suzuki M."/>
            <person name="Kitasato H."/>
        </authorList>
    </citation>
    <scope>NUCLEOTIDE SEQUENCE</scope>
    <source>
        <strain evidence="1">KAM343</strain>
    </source>
</reference>
<comment type="caution">
    <text evidence="1">The sequence shown here is derived from an EMBL/GenBank/DDBJ whole genome shotgun (WGS) entry which is preliminary data.</text>
</comment>
<name>A0AAV4YSU3_AERCA</name>
<gene>
    <name evidence="1" type="ORF">KAM343_36630</name>
    <name evidence="2" type="ORF">VCX44_18045</name>
</gene>
<organism evidence="1 3">
    <name type="scientific">Aeromonas caviae</name>
    <name type="common">Aeromonas punctata</name>
    <dbReference type="NCBI Taxonomy" id="648"/>
    <lineage>
        <taxon>Bacteria</taxon>
        <taxon>Pseudomonadati</taxon>
        <taxon>Pseudomonadota</taxon>
        <taxon>Gammaproteobacteria</taxon>
        <taxon>Aeromonadales</taxon>
        <taxon>Aeromonadaceae</taxon>
        <taxon>Aeromonas</taxon>
    </lineage>
</organism>
<dbReference type="Proteomes" id="UP001304847">
    <property type="component" value="Unassembled WGS sequence"/>
</dbReference>
<dbReference type="Proteomes" id="UP000886939">
    <property type="component" value="Unassembled WGS sequence"/>
</dbReference>
<dbReference type="RefSeq" id="WP_223933885.1">
    <property type="nucleotide sequence ID" value="NZ_BPNI01000106.1"/>
</dbReference>
<dbReference type="AlphaFoldDB" id="A0AAV4YSU3"/>
<proteinExistence type="predicted"/>
<evidence type="ECO:0000313" key="1">
    <source>
        <dbReference type="EMBL" id="GJA42867.1"/>
    </source>
</evidence>
<dbReference type="EMBL" id="JAYGOJ010000123">
    <property type="protein sequence ID" value="MEA9437653.1"/>
    <property type="molecule type" value="Genomic_DNA"/>
</dbReference>